<evidence type="ECO:0000256" key="5">
    <source>
        <dbReference type="ARBA" id="ARBA00022519"/>
    </source>
</evidence>
<dbReference type="NCBIfam" id="TIGR01709">
    <property type="entry name" value="typeII_sec_gspL"/>
    <property type="match status" value="1"/>
</dbReference>
<keyword evidence="5" id="KW-0997">Cell inner membrane</keyword>
<keyword evidence="3 10" id="KW-0813">Transport</keyword>
<dbReference type="InterPro" id="IPR024230">
    <property type="entry name" value="GspL_cyto_dom"/>
</dbReference>
<dbReference type="Proteomes" id="UP001320119">
    <property type="component" value="Chromosome"/>
</dbReference>
<accession>A0AAN1WK57</accession>
<evidence type="ECO:0000313" key="14">
    <source>
        <dbReference type="Proteomes" id="UP001320119"/>
    </source>
</evidence>
<evidence type="ECO:0000259" key="12">
    <source>
        <dbReference type="Pfam" id="PF12693"/>
    </source>
</evidence>
<comment type="function">
    <text evidence="10">Inner membrane component of the type II secretion system required for the energy-dependent secretion of extracellular factors such as proteases and toxins from the periplasm.</text>
</comment>
<evidence type="ECO:0000313" key="13">
    <source>
        <dbReference type="EMBL" id="BCD99103.1"/>
    </source>
</evidence>
<evidence type="ECO:0000256" key="8">
    <source>
        <dbReference type="ARBA" id="ARBA00022989"/>
    </source>
</evidence>
<evidence type="ECO:0000256" key="10">
    <source>
        <dbReference type="PIRNR" id="PIRNR015761"/>
    </source>
</evidence>
<dbReference type="GO" id="GO:0015628">
    <property type="term" value="P:protein secretion by the type II secretion system"/>
    <property type="evidence" value="ECO:0007669"/>
    <property type="project" value="InterPro"/>
</dbReference>
<dbReference type="SUPFAM" id="SSF53067">
    <property type="entry name" value="Actin-like ATPase domain"/>
    <property type="match status" value="1"/>
</dbReference>
<dbReference type="RefSeq" id="WP_236984033.1">
    <property type="nucleotide sequence ID" value="NZ_AP023086.1"/>
</dbReference>
<dbReference type="EMBL" id="AP023086">
    <property type="protein sequence ID" value="BCD99103.1"/>
    <property type="molecule type" value="Genomic_DNA"/>
</dbReference>
<comment type="similarity">
    <text evidence="2 10">Belongs to the GSP L family.</text>
</comment>
<dbReference type="InterPro" id="IPR007812">
    <property type="entry name" value="T2SS_protein-GspL"/>
</dbReference>
<dbReference type="PIRSF" id="PIRSF015761">
    <property type="entry name" value="Protein_L"/>
    <property type="match status" value="1"/>
</dbReference>
<dbReference type="GO" id="GO:0009276">
    <property type="term" value="C:Gram-negative-bacterium-type cell wall"/>
    <property type="evidence" value="ECO:0007669"/>
    <property type="project" value="InterPro"/>
</dbReference>
<keyword evidence="9" id="KW-0472">Membrane</keyword>
<evidence type="ECO:0000256" key="3">
    <source>
        <dbReference type="ARBA" id="ARBA00022448"/>
    </source>
</evidence>
<organism evidence="13 14">
    <name type="scientific">Marinagarivorans cellulosilyticus</name>
    <dbReference type="NCBI Taxonomy" id="2721545"/>
    <lineage>
        <taxon>Bacteria</taxon>
        <taxon>Pseudomonadati</taxon>
        <taxon>Pseudomonadota</taxon>
        <taxon>Gammaproteobacteria</taxon>
        <taxon>Cellvibrionales</taxon>
        <taxon>Cellvibrionaceae</taxon>
        <taxon>Marinagarivorans</taxon>
    </lineage>
</organism>
<keyword evidence="7 10" id="KW-0653">Protein transport</keyword>
<dbReference type="InterPro" id="IPR043129">
    <property type="entry name" value="ATPase_NBD"/>
</dbReference>
<evidence type="ECO:0000256" key="9">
    <source>
        <dbReference type="ARBA" id="ARBA00023136"/>
    </source>
</evidence>
<dbReference type="InterPro" id="IPR025691">
    <property type="entry name" value="GspL_pp_dom"/>
</dbReference>
<keyword evidence="14" id="KW-1185">Reference proteome</keyword>
<feature type="domain" description="GspL cytoplasmic actin-ATPase-like" evidence="11">
    <location>
        <begin position="51"/>
        <end position="170"/>
    </location>
</feature>
<evidence type="ECO:0000256" key="1">
    <source>
        <dbReference type="ARBA" id="ARBA00004377"/>
    </source>
</evidence>
<feature type="domain" description="GspL periplasmic" evidence="12">
    <location>
        <begin position="256"/>
        <end position="398"/>
    </location>
</feature>
<keyword evidence="6" id="KW-0812">Transmembrane</keyword>
<proteinExistence type="inferred from homology"/>
<dbReference type="Pfam" id="PF05134">
    <property type="entry name" value="T2SSL"/>
    <property type="match status" value="1"/>
</dbReference>
<dbReference type="GO" id="GO:0015627">
    <property type="term" value="C:type II protein secretion system complex"/>
    <property type="evidence" value="ECO:0007669"/>
    <property type="project" value="InterPro"/>
</dbReference>
<dbReference type="AlphaFoldDB" id="A0AAN1WK57"/>
<dbReference type="Pfam" id="PF12693">
    <property type="entry name" value="GspL_C"/>
    <property type="match status" value="1"/>
</dbReference>
<gene>
    <name evidence="13" type="ORF">MARGE09_P3304</name>
</gene>
<protein>
    <recommendedName>
        <fullName evidence="10">Type II secretion system protein L</fullName>
        <shortName evidence="10">T2SS protein L</shortName>
    </recommendedName>
</protein>
<evidence type="ECO:0000256" key="6">
    <source>
        <dbReference type="ARBA" id="ARBA00022692"/>
    </source>
</evidence>
<evidence type="ECO:0000256" key="7">
    <source>
        <dbReference type="ARBA" id="ARBA00022927"/>
    </source>
</evidence>
<comment type="subcellular location">
    <subcellularLocation>
        <location evidence="1">Cell inner membrane</location>
        <topology evidence="1">Single-pass membrane protein</topology>
    </subcellularLocation>
</comment>
<dbReference type="GO" id="GO:0005886">
    <property type="term" value="C:plasma membrane"/>
    <property type="evidence" value="ECO:0007669"/>
    <property type="project" value="UniProtKB-SubCell"/>
</dbReference>
<evidence type="ECO:0000256" key="4">
    <source>
        <dbReference type="ARBA" id="ARBA00022475"/>
    </source>
</evidence>
<keyword evidence="8" id="KW-1133">Transmembrane helix</keyword>
<dbReference type="Gene3D" id="3.30.1360.100">
    <property type="entry name" value="General secretion pathway protein M, EpsM"/>
    <property type="match status" value="1"/>
</dbReference>
<name>A0AAN1WK57_9GAMM</name>
<dbReference type="Gene3D" id="3.30.420.380">
    <property type="match status" value="1"/>
</dbReference>
<reference evidence="13 14" key="1">
    <citation type="journal article" date="2022" name="IScience">
        <title>An ultrasensitive nanofiber-based assay for enzymatic hydrolysis and deep-sea microbial degradation of cellulose.</title>
        <authorList>
            <person name="Tsudome M."/>
            <person name="Tachioka M."/>
            <person name="Miyazaki M."/>
            <person name="Uchimura K."/>
            <person name="Tsuda M."/>
            <person name="Takaki Y."/>
            <person name="Deguchi S."/>
        </authorList>
    </citation>
    <scope>NUCLEOTIDE SEQUENCE [LARGE SCALE GENOMIC DNA]</scope>
    <source>
        <strain evidence="13 14">GE09</strain>
    </source>
</reference>
<sequence>MAERILVRKIAVGLWQWRHVSPQNQWQGDSFYTGDINLLAESVAGKTCWLVLDGREVVTQRVDVGVKDRKVLSKLVPFQVEETVVTPVDELVFAYGPLIDGDVDASYAREDEVAELIAELEDIGAEVPSVICDYMELDQGEGWVLLLDDNSLYVKYGACSGFSCDAVNAELFILALCESVKDDAENLPAAIQLVAETEDAIAQLRTCLPDYIENAENINIYEQEGGYWDVVKLQANPVLEYRSGNLARKLPFAQWWNDWKVPAIAASVAFVLAVGTTWGELHQAKKASQQLFAERDAIFRQVVSSGSISDPVRQLKAKLGKQEATDPSNVVYLVSKVAPQIRGNADLNVTSFRYTQNTSSLQFNVEAKDFAMLEALRGKIAESGLVAEIKSSRVSGDIHQAQIRVTDS</sequence>
<evidence type="ECO:0000259" key="11">
    <source>
        <dbReference type="Pfam" id="PF05134"/>
    </source>
</evidence>
<dbReference type="KEGG" id="marq:MARGE09_P3304"/>
<evidence type="ECO:0000256" key="2">
    <source>
        <dbReference type="ARBA" id="ARBA00005318"/>
    </source>
</evidence>
<keyword evidence="4" id="KW-1003">Cell membrane</keyword>